<keyword evidence="1 3" id="KW-0807">Transducer</keyword>
<dbReference type="GO" id="GO:0007165">
    <property type="term" value="P:signal transduction"/>
    <property type="evidence" value="ECO:0007669"/>
    <property type="project" value="UniProtKB-KW"/>
</dbReference>
<dbReference type="GO" id="GO:0016020">
    <property type="term" value="C:membrane"/>
    <property type="evidence" value="ECO:0007669"/>
    <property type="project" value="InterPro"/>
</dbReference>
<evidence type="ECO:0000259" key="6">
    <source>
        <dbReference type="PROSITE" id="PS50885"/>
    </source>
</evidence>
<dbReference type="GO" id="GO:0006935">
    <property type="term" value="P:chemotaxis"/>
    <property type="evidence" value="ECO:0007669"/>
    <property type="project" value="InterPro"/>
</dbReference>
<proteinExistence type="inferred from homology"/>
<protein>
    <submittedName>
        <fullName evidence="7">Methyl-accepting chemotaxis protein McpB</fullName>
    </submittedName>
</protein>
<dbReference type="PANTHER" id="PTHR32089">
    <property type="entry name" value="METHYL-ACCEPTING CHEMOTAXIS PROTEIN MCPB"/>
    <property type="match status" value="1"/>
</dbReference>
<feature type="domain" description="HAMP" evidence="6">
    <location>
        <begin position="229"/>
        <end position="281"/>
    </location>
</feature>
<dbReference type="AlphaFoldDB" id="A0A162RBC8"/>
<dbReference type="Pfam" id="PF00015">
    <property type="entry name" value="MCPsignal"/>
    <property type="match status" value="1"/>
</dbReference>
<evidence type="ECO:0000313" key="7">
    <source>
        <dbReference type="EMBL" id="KZL89661.1"/>
    </source>
</evidence>
<dbReference type="SUPFAM" id="SSF58104">
    <property type="entry name" value="Methyl-accepting chemotaxis protein (MCP) signaling domain"/>
    <property type="match status" value="1"/>
</dbReference>
<dbReference type="GO" id="GO:0004888">
    <property type="term" value="F:transmembrane signaling receptor activity"/>
    <property type="evidence" value="ECO:0007669"/>
    <property type="project" value="InterPro"/>
</dbReference>
<evidence type="ECO:0000256" key="3">
    <source>
        <dbReference type="PROSITE-ProRule" id="PRU00284"/>
    </source>
</evidence>
<dbReference type="PANTHER" id="PTHR32089:SF112">
    <property type="entry name" value="LYSOZYME-LIKE PROTEIN-RELATED"/>
    <property type="match status" value="1"/>
</dbReference>
<accession>A0A162RBC8</accession>
<dbReference type="InterPro" id="IPR004089">
    <property type="entry name" value="MCPsignal_dom"/>
</dbReference>
<feature type="transmembrane region" description="Helical" evidence="4">
    <location>
        <begin position="210"/>
        <end position="231"/>
    </location>
</feature>
<sequence length="586" mass="64924">MSVNRVYIMIILNVYIERKYPMNKILKRLKISTIIISMAILAIIFSSAIGCLGYFNMKKVNDNSKDMYHNITMPISYIGSMRADLLSIRIYINKSIISYSSDNDAKINELDSSIKKSLKSYLATELDRAEKEGLDKFQKDYDDYMNLWKKYQTLLAKGEKTSPEDAKSFETIGESIETTLKELKDYNVDWAANTDSQNDTIYDSSERTFIIMNLSVIITFSLISVLIILFIRRSSKEIIDYLTKISTGDFTEKIEVDSKSEFGIMKASLSKTIENISLLIKNIHEKSKTIEEKTVSLSAVSEEMASSSDNVSAAIQQTSVGVVSQADDLVNITNVLNKFSSELGTMVKSIEDIHSNSNGISSMAKENHRGLQALVESVTRINSSFEDFAVKISRMGQNITEINQITNVINGIAEQTNLLALNAAIEAARAGESGRGFSVVAEEIRKLAEESKVSSKNITNLISSISQESSDMLKSTDVMSGELDSQVTVINTSIESFKKIIDAVEKVIPKIQIINLSSSNINNDKDVILQKIHNSSSIAEEVSASTEEIAASTEEINASSQEVANAAHSLNILTEEMIGEVSKFKL</sequence>
<feature type="transmembrane region" description="Helical" evidence="4">
    <location>
        <begin position="31"/>
        <end position="55"/>
    </location>
</feature>
<dbReference type="InterPro" id="IPR003660">
    <property type="entry name" value="HAMP_dom"/>
</dbReference>
<reference evidence="7 8" key="1">
    <citation type="submission" date="2016-04" db="EMBL/GenBank/DDBJ databases">
        <title>Genome sequence of Clostridium magnum DSM 2767.</title>
        <authorList>
            <person name="Poehlein A."/>
            <person name="Uhlig R."/>
            <person name="Fischer R."/>
            <person name="Bahl H."/>
            <person name="Daniel R."/>
        </authorList>
    </citation>
    <scope>NUCLEOTIDE SEQUENCE [LARGE SCALE GENOMIC DNA]</scope>
    <source>
        <strain evidence="7 8">DSM 2767</strain>
    </source>
</reference>
<dbReference type="PRINTS" id="PR00260">
    <property type="entry name" value="CHEMTRNSDUCR"/>
</dbReference>
<dbReference type="Pfam" id="PF12729">
    <property type="entry name" value="4HB_MCP_1"/>
    <property type="match status" value="1"/>
</dbReference>
<dbReference type="STRING" id="1121326.CLMAG_51610"/>
<dbReference type="InterPro" id="IPR004090">
    <property type="entry name" value="Chemotax_Me-accpt_rcpt"/>
</dbReference>
<dbReference type="PROSITE" id="PS50885">
    <property type="entry name" value="HAMP"/>
    <property type="match status" value="1"/>
</dbReference>
<evidence type="ECO:0000256" key="4">
    <source>
        <dbReference type="SAM" id="Phobius"/>
    </source>
</evidence>
<dbReference type="Gene3D" id="1.10.287.950">
    <property type="entry name" value="Methyl-accepting chemotaxis protein"/>
    <property type="match status" value="1"/>
</dbReference>
<feature type="domain" description="Methyl-accepting transducer" evidence="5">
    <location>
        <begin position="300"/>
        <end position="564"/>
    </location>
</feature>
<name>A0A162RBC8_9CLOT</name>
<evidence type="ECO:0000256" key="2">
    <source>
        <dbReference type="ARBA" id="ARBA00029447"/>
    </source>
</evidence>
<dbReference type="Proteomes" id="UP000076603">
    <property type="component" value="Unassembled WGS sequence"/>
</dbReference>
<dbReference type="InterPro" id="IPR024478">
    <property type="entry name" value="HlyB_4HB_MCP"/>
</dbReference>
<keyword evidence="8" id="KW-1185">Reference proteome</keyword>
<dbReference type="EMBL" id="LWAE01000008">
    <property type="protein sequence ID" value="KZL89661.1"/>
    <property type="molecule type" value="Genomic_DNA"/>
</dbReference>
<gene>
    <name evidence="7" type="primary">mcpB_13</name>
    <name evidence="7" type="ORF">CLMAG_51610</name>
</gene>
<dbReference type="PATRIC" id="fig|1121326.3.peg.5218"/>
<evidence type="ECO:0000313" key="8">
    <source>
        <dbReference type="Proteomes" id="UP000076603"/>
    </source>
</evidence>
<keyword evidence="4" id="KW-0472">Membrane</keyword>
<keyword evidence="4" id="KW-1133">Transmembrane helix</keyword>
<keyword evidence="4" id="KW-0812">Transmembrane</keyword>
<organism evidence="7 8">
    <name type="scientific">Clostridium magnum DSM 2767</name>
    <dbReference type="NCBI Taxonomy" id="1121326"/>
    <lineage>
        <taxon>Bacteria</taxon>
        <taxon>Bacillati</taxon>
        <taxon>Bacillota</taxon>
        <taxon>Clostridia</taxon>
        <taxon>Eubacteriales</taxon>
        <taxon>Clostridiaceae</taxon>
        <taxon>Clostridium</taxon>
    </lineage>
</organism>
<comment type="caution">
    <text evidence="7">The sequence shown here is derived from an EMBL/GenBank/DDBJ whole genome shotgun (WGS) entry which is preliminary data.</text>
</comment>
<evidence type="ECO:0000259" key="5">
    <source>
        <dbReference type="PROSITE" id="PS50111"/>
    </source>
</evidence>
<evidence type="ECO:0000256" key="1">
    <source>
        <dbReference type="ARBA" id="ARBA00023224"/>
    </source>
</evidence>
<comment type="similarity">
    <text evidence="2">Belongs to the methyl-accepting chemotaxis (MCP) protein family.</text>
</comment>
<dbReference type="PROSITE" id="PS50111">
    <property type="entry name" value="CHEMOTAXIS_TRANSDUC_2"/>
    <property type="match status" value="1"/>
</dbReference>
<dbReference type="SMART" id="SM00283">
    <property type="entry name" value="MA"/>
    <property type="match status" value="1"/>
</dbReference>